<organism evidence="1">
    <name type="scientific">hydrocarbon metagenome</name>
    <dbReference type="NCBI Taxonomy" id="938273"/>
    <lineage>
        <taxon>unclassified sequences</taxon>
        <taxon>metagenomes</taxon>
        <taxon>ecological metagenomes</taxon>
    </lineage>
</organism>
<name>A0A0W8FB78_9ZZZZ</name>
<evidence type="ECO:0000313" key="1">
    <source>
        <dbReference type="EMBL" id="KUG18107.1"/>
    </source>
</evidence>
<accession>A0A0W8FB78</accession>
<proteinExistence type="predicted"/>
<sequence length="47" mass="5507">MGMMMVLCVLRSRMRSSLIAFPILLMKVVDVYSEIKDGGRMKKRRMK</sequence>
<dbReference type="EMBL" id="LNQE01001402">
    <property type="protein sequence ID" value="KUG18107.1"/>
    <property type="molecule type" value="Genomic_DNA"/>
</dbReference>
<comment type="caution">
    <text evidence="1">The sequence shown here is derived from an EMBL/GenBank/DDBJ whole genome shotgun (WGS) entry which is preliminary data.</text>
</comment>
<protein>
    <submittedName>
        <fullName evidence="1">Uncharacterized protein</fullName>
    </submittedName>
</protein>
<dbReference type="AlphaFoldDB" id="A0A0W8FB78"/>
<gene>
    <name evidence="1" type="ORF">ASZ90_012183</name>
</gene>
<reference evidence="1" key="1">
    <citation type="journal article" date="2015" name="Proc. Natl. Acad. Sci. U.S.A.">
        <title>Networks of energetic and metabolic interactions define dynamics in microbial communities.</title>
        <authorList>
            <person name="Embree M."/>
            <person name="Liu J.K."/>
            <person name="Al-Bassam M.M."/>
            <person name="Zengler K."/>
        </authorList>
    </citation>
    <scope>NUCLEOTIDE SEQUENCE</scope>
</reference>